<dbReference type="EMBL" id="MKIE01000006">
    <property type="protein sequence ID" value="OHW61971.1"/>
    <property type="molecule type" value="Genomic_DNA"/>
</dbReference>
<dbReference type="RefSeq" id="WP_071063671.1">
    <property type="nucleotide sequence ID" value="NZ_MKIE01000006.1"/>
</dbReference>
<keyword evidence="2" id="KW-1185">Reference proteome</keyword>
<evidence type="ECO:0000313" key="1">
    <source>
        <dbReference type="EMBL" id="OHW61971.1"/>
    </source>
</evidence>
<protein>
    <submittedName>
        <fullName evidence="1">Uncharacterized protein</fullName>
    </submittedName>
</protein>
<gene>
    <name evidence="1" type="ORF">EUAN_17350</name>
</gene>
<accession>A0A1S1V5M7</accession>
<comment type="caution">
    <text evidence="1">The sequence shown here is derived from an EMBL/GenBank/DDBJ whole genome shotgun (WGS) entry which is preliminary data.</text>
</comment>
<dbReference type="Proteomes" id="UP000180254">
    <property type="component" value="Unassembled WGS sequence"/>
</dbReference>
<dbReference type="AlphaFoldDB" id="A0A1S1V5M7"/>
<organism evidence="1 2">
    <name type="scientific">Andreesenia angusta</name>
    <dbReference type="NCBI Taxonomy" id="39480"/>
    <lineage>
        <taxon>Bacteria</taxon>
        <taxon>Bacillati</taxon>
        <taxon>Bacillota</taxon>
        <taxon>Tissierellia</taxon>
        <taxon>Tissierellales</taxon>
        <taxon>Gottschalkiaceae</taxon>
        <taxon>Andreesenia</taxon>
    </lineage>
</organism>
<reference evidence="1 2" key="1">
    <citation type="submission" date="2016-09" db="EMBL/GenBank/DDBJ databases">
        <title>Genome sequence of Eubacterium angustum.</title>
        <authorList>
            <person name="Poehlein A."/>
            <person name="Daniel R."/>
        </authorList>
    </citation>
    <scope>NUCLEOTIDE SEQUENCE [LARGE SCALE GENOMIC DNA]</scope>
    <source>
        <strain evidence="1 2">DSM 1989</strain>
    </source>
</reference>
<proteinExistence type="predicted"/>
<evidence type="ECO:0000313" key="2">
    <source>
        <dbReference type="Proteomes" id="UP000180254"/>
    </source>
</evidence>
<sequence>MNEEVASILNKINENIFEYKVDELNKNIVDLIDYIQLILKEVDSKYLDIILNILLELENAYENKDYLLYSDIIEYELKSVISEVRK</sequence>
<name>A0A1S1V5M7_9FIRM</name>
<dbReference type="STRING" id="39480.EUAN_17350"/>